<dbReference type="RefSeq" id="WP_120773003.1">
    <property type="nucleotide sequence ID" value="NZ_CP032627.1"/>
</dbReference>
<sequence>MIYLHAVNIFWDNNGNFQWGSIAAIISLLSACLSVWGIKRNIDANLRAKARIEWIQEVRRQTATVYKSYRELRSAYLQKEGRAIAYTKYQTDLRLLKLYFADNDDNFPGESDTAIILKNSKDNKGKNKYLIHVIDKLQEVKSKLNEKDILAATGNFSQYYVELDELMGYISIYLKIEWDKAKKGK</sequence>
<evidence type="ECO:0000256" key="1">
    <source>
        <dbReference type="SAM" id="Phobius"/>
    </source>
</evidence>
<dbReference type="EMBL" id="CP032627">
    <property type="protein sequence ID" value="AYG01634.1"/>
    <property type="molecule type" value="Genomic_DNA"/>
</dbReference>
<evidence type="ECO:0000313" key="3">
    <source>
        <dbReference type="Proteomes" id="UP000269374"/>
    </source>
</evidence>
<keyword evidence="3" id="KW-1185">Reference proteome</keyword>
<proteinExistence type="predicted"/>
<evidence type="ECO:0000313" key="2">
    <source>
        <dbReference type="EMBL" id="AYG01634.1"/>
    </source>
</evidence>
<reference evidence="2 3" key="1">
    <citation type="submission" date="2018-09" db="EMBL/GenBank/DDBJ databases">
        <title>Genome sequencing of strain 1JSPR-7.</title>
        <authorList>
            <person name="Heo J."/>
            <person name="Kim S.-J."/>
            <person name="Kwon S.-W."/>
        </authorList>
    </citation>
    <scope>NUCLEOTIDE SEQUENCE [LARGE SCALE GENOMIC DNA]</scope>
    <source>
        <strain evidence="2 3">1JSPR-7</strain>
    </source>
</reference>
<accession>A0A387BHA2</accession>
<dbReference type="KEGG" id="lact:D7I46_11545"/>
<feature type="transmembrane region" description="Helical" evidence="1">
    <location>
        <begin position="17"/>
        <end position="38"/>
    </location>
</feature>
<gene>
    <name evidence="2" type="ORF">D7I46_11545</name>
</gene>
<keyword evidence="1" id="KW-0472">Membrane</keyword>
<dbReference type="OrthoDB" id="2242188at2"/>
<name>A0A387BHA2_9LACT</name>
<protein>
    <submittedName>
        <fullName evidence="2">Uncharacterized protein</fullName>
    </submittedName>
</protein>
<keyword evidence="1" id="KW-0812">Transmembrane</keyword>
<dbReference type="Proteomes" id="UP000269374">
    <property type="component" value="Chromosome"/>
</dbReference>
<organism evidence="2 3">
    <name type="scientific">Lactococcus allomyrinae</name>
    <dbReference type="NCBI Taxonomy" id="2419773"/>
    <lineage>
        <taxon>Bacteria</taxon>
        <taxon>Bacillati</taxon>
        <taxon>Bacillota</taxon>
        <taxon>Bacilli</taxon>
        <taxon>Lactobacillales</taxon>
        <taxon>Streptococcaceae</taxon>
        <taxon>Lactococcus</taxon>
    </lineage>
</organism>
<keyword evidence="1" id="KW-1133">Transmembrane helix</keyword>
<dbReference type="AlphaFoldDB" id="A0A387BHA2"/>